<dbReference type="HOGENOM" id="CLU_2406262_0_0_2"/>
<dbReference type="AlphaFoldDB" id="C7NYF8"/>
<evidence type="ECO:0000256" key="2">
    <source>
        <dbReference type="SAM" id="Phobius"/>
    </source>
</evidence>
<feature type="region of interest" description="Disordered" evidence="1">
    <location>
        <begin position="69"/>
        <end position="92"/>
    </location>
</feature>
<feature type="transmembrane region" description="Helical" evidence="2">
    <location>
        <begin position="14"/>
        <end position="32"/>
    </location>
</feature>
<evidence type="ECO:0000313" key="4">
    <source>
        <dbReference type="Proteomes" id="UP000001746"/>
    </source>
</evidence>
<proteinExistence type="predicted"/>
<organism evidence="3 4">
    <name type="scientific">Halomicrobium mukohataei (strain ATCC 700874 / DSM 12286 / JCM 9738 / NCIMB 13541)</name>
    <name type="common">Haloarcula mukohataei</name>
    <dbReference type="NCBI Taxonomy" id="485914"/>
    <lineage>
        <taxon>Archaea</taxon>
        <taxon>Methanobacteriati</taxon>
        <taxon>Methanobacteriota</taxon>
        <taxon>Stenosarchaea group</taxon>
        <taxon>Halobacteria</taxon>
        <taxon>Halobacteriales</taxon>
        <taxon>Haloarculaceae</taxon>
        <taxon>Halomicrobium</taxon>
    </lineage>
</organism>
<keyword evidence="2" id="KW-0472">Membrane</keyword>
<gene>
    <name evidence="3" type="ordered locus">Hmuk_0485</name>
</gene>
<evidence type="ECO:0000256" key="1">
    <source>
        <dbReference type="SAM" id="MobiDB-lite"/>
    </source>
</evidence>
<dbReference type="KEGG" id="hmu:Hmuk_0485"/>
<dbReference type="RefSeq" id="WP_012808012.1">
    <property type="nucleotide sequence ID" value="NC_013202.1"/>
</dbReference>
<dbReference type="GeneID" id="8409984"/>
<dbReference type="Proteomes" id="UP000001746">
    <property type="component" value="Chromosome"/>
</dbReference>
<accession>C7NYF8</accession>
<dbReference type="OrthoDB" id="245521at2157"/>
<name>C7NYF8_HALMD</name>
<keyword evidence="2" id="KW-0812">Transmembrane</keyword>
<dbReference type="eggNOG" id="arCOG10925">
    <property type="taxonomic scope" value="Archaea"/>
</dbReference>
<sequence>MTVSAYDMQKWAEAGFWLLALVWIAWLIAEMLRDRSSQTEMNVDRPDSAYLTDLDLDAIGDGEQRRIRTTGGDTLRLEGEPVEEGDGEEGEQ</sequence>
<keyword evidence="2" id="KW-1133">Transmembrane helix</keyword>
<keyword evidence="4" id="KW-1185">Reference proteome</keyword>
<protein>
    <submittedName>
        <fullName evidence="3">Uncharacterized protein</fullName>
    </submittedName>
</protein>
<feature type="compositionally biased region" description="Acidic residues" evidence="1">
    <location>
        <begin position="80"/>
        <end position="92"/>
    </location>
</feature>
<dbReference type="EMBL" id="CP001688">
    <property type="protein sequence ID" value="ACV46619.1"/>
    <property type="molecule type" value="Genomic_DNA"/>
</dbReference>
<reference evidence="3 4" key="1">
    <citation type="journal article" date="2009" name="Stand. Genomic Sci.">
        <title>Complete genome sequence of Halomicrobium mukohataei type strain (arg-2).</title>
        <authorList>
            <person name="Tindall B.J."/>
            <person name="Schneider S."/>
            <person name="Lapidus A."/>
            <person name="Copeland A."/>
            <person name="Glavina Del Rio T."/>
            <person name="Nolan M."/>
            <person name="Lucas S."/>
            <person name="Chen F."/>
            <person name="Tice H."/>
            <person name="Cheng J.F."/>
            <person name="Saunders E."/>
            <person name="Bruce D."/>
            <person name="Goodwin L."/>
            <person name="Pitluck S."/>
            <person name="Mikhailova N."/>
            <person name="Pati A."/>
            <person name="Ivanova N."/>
            <person name="Mavrommatis K."/>
            <person name="Chen A."/>
            <person name="Palaniappan K."/>
            <person name="Chain P."/>
            <person name="Land M."/>
            <person name="Hauser L."/>
            <person name="Chang Y.J."/>
            <person name="Jeffries C.D."/>
            <person name="Brettin T."/>
            <person name="Han C."/>
            <person name="Rohde M."/>
            <person name="Goker M."/>
            <person name="Bristow J."/>
            <person name="Eisen J.A."/>
            <person name="Markowitz V."/>
            <person name="Hugenholtz P."/>
            <person name="Klenk H.P."/>
            <person name="Kyrpides N.C."/>
            <person name="Detter J.C."/>
        </authorList>
    </citation>
    <scope>NUCLEOTIDE SEQUENCE [LARGE SCALE GENOMIC DNA]</scope>
    <source>
        <strain evidence="4">ATCC 700874 / DSM 12286 / JCM 9738 / NCIMB 13541</strain>
    </source>
</reference>
<evidence type="ECO:0000313" key="3">
    <source>
        <dbReference type="EMBL" id="ACV46619.1"/>
    </source>
</evidence>
<dbReference type="STRING" id="485914.Hmuk_0485"/>